<dbReference type="InterPro" id="IPR036286">
    <property type="entry name" value="LexA/Signal_pep-like_sf"/>
</dbReference>
<evidence type="ECO:0000256" key="3">
    <source>
        <dbReference type="ARBA" id="ARBA00023163"/>
    </source>
</evidence>
<dbReference type="PANTHER" id="PTHR40661">
    <property type="match status" value="1"/>
</dbReference>
<accession>A0A511X8U9</accession>
<dbReference type="Pfam" id="PF00717">
    <property type="entry name" value="Peptidase_S24"/>
    <property type="match status" value="1"/>
</dbReference>
<evidence type="ECO:0000259" key="4">
    <source>
        <dbReference type="PROSITE" id="PS50943"/>
    </source>
</evidence>
<dbReference type="InterPro" id="IPR039418">
    <property type="entry name" value="LexA-like"/>
</dbReference>
<dbReference type="GO" id="GO:0003677">
    <property type="term" value="F:DNA binding"/>
    <property type="evidence" value="ECO:0007669"/>
    <property type="project" value="UniProtKB-KW"/>
</dbReference>
<dbReference type="CDD" id="cd00093">
    <property type="entry name" value="HTH_XRE"/>
    <property type="match status" value="1"/>
</dbReference>
<dbReference type="SMART" id="SM00530">
    <property type="entry name" value="HTH_XRE"/>
    <property type="match status" value="1"/>
</dbReference>
<evidence type="ECO:0000313" key="5">
    <source>
        <dbReference type="EMBL" id="GEN59375.1"/>
    </source>
</evidence>
<dbReference type="CDD" id="cd06529">
    <property type="entry name" value="S24_LexA-like"/>
    <property type="match status" value="1"/>
</dbReference>
<dbReference type="PANTHER" id="PTHR40661:SF3">
    <property type="entry name" value="FELS-1 PROPHAGE TRANSCRIPTIONAL REGULATOR"/>
    <property type="match status" value="1"/>
</dbReference>
<dbReference type="RefSeq" id="WP_051292193.1">
    <property type="nucleotide sequence ID" value="NZ_AUBI01000006.1"/>
</dbReference>
<gene>
    <name evidence="5" type="ORF">ANI02nite_12590</name>
</gene>
<keyword evidence="6" id="KW-1185">Reference proteome</keyword>
<proteinExistence type="predicted"/>
<keyword evidence="3" id="KW-0804">Transcription</keyword>
<keyword evidence="2" id="KW-0238">DNA-binding</keyword>
<evidence type="ECO:0000256" key="1">
    <source>
        <dbReference type="ARBA" id="ARBA00023015"/>
    </source>
</evidence>
<organism evidence="5 6">
    <name type="scientific">Acetobacter nitrogenifigens DSM 23921 = NBRC 105050</name>
    <dbReference type="NCBI Taxonomy" id="1120919"/>
    <lineage>
        <taxon>Bacteria</taxon>
        <taxon>Pseudomonadati</taxon>
        <taxon>Pseudomonadota</taxon>
        <taxon>Alphaproteobacteria</taxon>
        <taxon>Acetobacterales</taxon>
        <taxon>Acetobacteraceae</taxon>
        <taxon>Acetobacter</taxon>
    </lineage>
</organism>
<protein>
    <recommendedName>
        <fullName evidence="4">HTH cro/C1-type domain-containing protein</fullName>
    </recommendedName>
</protein>
<dbReference type="EMBL" id="BJYF01000006">
    <property type="protein sequence ID" value="GEN59375.1"/>
    <property type="molecule type" value="Genomic_DNA"/>
</dbReference>
<dbReference type="InterPro" id="IPR010982">
    <property type="entry name" value="Lambda_DNA-bd_dom_sf"/>
</dbReference>
<comment type="caution">
    <text evidence="5">The sequence shown here is derived from an EMBL/GenBank/DDBJ whole genome shotgun (WGS) entry which is preliminary data.</text>
</comment>
<evidence type="ECO:0000256" key="2">
    <source>
        <dbReference type="ARBA" id="ARBA00023125"/>
    </source>
</evidence>
<evidence type="ECO:0000313" key="6">
    <source>
        <dbReference type="Proteomes" id="UP000321635"/>
    </source>
</evidence>
<dbReference type="Gene3D" id="2.10.109.10">
    <property type="entry name" value="Umud Fragment, subunit A"/>
    <property type="match status" value="1"/>
</dbReference>
<dbReference type="SUPFAM" id="SSF47413">
    <property type="entry name" value="lambda repressor-like DNA-binding domains"/>
    <property type="match status" value="1"/>
</dbReference>
<dbReference type="SUPFAM" id="SSF51306">
    <property type="entry name" value="LexA/Signal peptidase"/>
    <property type="match status" value="1"/>
</dbReference>
<keyword evidence="1" id="KW-0805">Transcription regulation</keyword>
<dbReference type="Pfam" id="PF07022">
    <property type="entry name" value="Phage_CI_repr"/>
    <property type="match status" value="1"/>
</dbReference>
<dbReference type="OrthoDB" id="7219726at2"/>
<dbReference type="InterPro" id="IPR001387">
    <property type="entry name" value="Cro/C1-type_HTH"/>
</dbReference>
<dbReference type="InterPro" id="IPR015927">
    <property type="entry name" value="Peptidase_S24_S26A/B/C"/>
</dbReference>
<dbReference type="GO" id="GO:0045892">
    <property type="term" value="P:negative regulation of DNA-templated transcription"/>
    <property type="evidence" value="ECO:0007669"/>
    <property type="project" value="InterPro"/>
</dbReference>
<dbReference type="Proteomes" id="UP000321635">
    <property type="component" value="Unassembled WGS sequence"/>
</dbReference>
<dbReference type="InterPro" id="IPR010744">
    <property type="entry name" value="Phage_CI_N"/>
</dbReference>
<dbReference type="PROSITE" id="PS50943">
    <property type="entry name" value="HTH_CROC1"/>
    <property type="match status" value="1"/>
</dbReference>
<dbReference type="Gene3D" id="1.10.260.40">
    <property type="entry name" value="lambda repressor-like DNA-binding domains"/>
    <property type="match status" value="1"/>
</dbReference>
<dbReference type="AlphaFoldDB" id="A0A511X8U9"/>
<feature type="domain" description="HTH cro/C1-type" evidence="4">
    <location>
        <begin position="44"/>
        <end position="85"/>
    </location>
</feature>
<reference evidence="5 6" key="1">
    <citation type="submission" date="2019-07" db="EMBL/GenBank/DDBJ databases">
        <title>Whole genome shotgun sequence of Acetobacter nitrogenifigens NBRC 105050.</title>
        <authorList>
            <person name="Hosoyama A."/>
            <person name="Uohara A."/>
            <person name="Ohji S."/>
            <person name="Ichikawa N."/>
        </authorList>
    </citation>
    <scope>NUCLEOTIDE SEQUENCE [LARGE SCALE GENOMIC DNA]</scope>
    <source>
        <strain evidence="5 6">NBRC 105050</strain>
    </source>
</reference>
<sequence length="250" mass="27490">MRDFGPYFLGDGLLRESKLSVGSDTITARADRLKVAIRFGGGNTKVAERSGVPFSTLSNYLAGRDMKADAMVTLARACGVSLSWLASGDGAMTNDPPELAMQKSDSVVLKFFHAEPSAGRGVTPDEWEGYDEYELPRHFLAGVFGTWKKDLFLVRVQGDSMQPSINPGDALLVDYTPDALAQAIYVMNFHGMFIVKRLAIKDRETFTVTSDNARYPSFDVPVEQVAWVRAGEARDLTIIGRVVARFQPNI</sequence>
<name>A0A511X8U9_9PROT</name>